<evidence type="ECO:0000256" key="3">
    <source>
        <dbReference type="PROSITE-ProRule" id="PRU00221"/>
    </source>
</evidence>
<dbReference type="Pfam" id="PF00400">
    <property type="entry name" value="WD40"/>
    <property type="match status" value="4"/>
</dbReference>
<protein>
    <submittedName>
        <fullName evidence="4">Uncharacterized protein</fullName>
    </submittedName>
</protein>
<dbReference type="PROSITE" id="PS50294">
    <property type="entry name" value="WD_REPEATS_REGION"/>
    <property type="match status" value="1"/>
</dbReference>
<keyword evidence="2" id="KW-0677">Repeat</keyword>
<dbReference type="SMART" id="SM00320">
    <property type="entry name" value="WD40"/>
    <property type="match status" value="4"/>
</dbReference>
<dbReference type="InterPro" id="IPR036322">
    <property type="entry name" value="WD40_repeat_dom_sf"/>
</dbReference>
<dbReference type="InterPro" id="IPR044715">
    <property type="entry name" value="WDR86-like"/>
</dbReference>
<dbReference type="AlphaFoldDB" id="A0A8S1J3S3"/>
<dbReference type="Gene3D" id="2.130.10.10">
    <property type="entry name" value="YVTN repeat-like/Quinoprotein amine dehydrogenase"/>
    <property type="match status" value="1"/>
</dbReference>
<dbReference type="PROSITE" id="PS00678">
    <property type="entry name" value="WD_REPEATS_1"/>
    <property type="match status" value="1"/>
</dbReference>
<dbReference type="PANTHER" id="PTHR44489">
    <property type="match status" value="1"/>
</dbReference>
<dbReference type="InterPro" id="IPR001680">
    <property type="entry name" value="WD40_rpt"/>
</dbReference>
<dbReference type="PANTHER" id="PTHR44489:SF11">
    <property type="entry name" value="WD REPEAT DOMAIN 86"/>
    <property type="match status" value="1"/>
</dbReference>
<feature type="repeat" description="WD" evidence="3">
    <location>
        <begin position="86"/>
        <end position="125"/>
    </location>
</feature>
<name>A0A8S1J3S3_9CHLO</name>
<dbReference type="InterPro" id="IPR015943">
    <property type="entry name" value="WD40/YVTN_repeat-like_dom_sf"/>
</dbReference>
<keyword evidence="1 3" id="KW-0853">WD repeat</keyword>
<gene>
    <name evidence="4" type="ORF">OSTQU699_LOCUS7545</name>
</gene>
<dbReference type="PROSITE" id="PS50082">
    <property type="entry name" value="WD_REPEATS_2"/>
    <property type="match status" value="2"/>
</dbReference>
<comment type="caution">
    <text evidence="4">The sequence shown here is derived from an EMBL/GenBank/DDBJ whole genome shotgun (WGS) entry which is preliminary data.</text>
</comment>
<dbReference type="EMBL" id="CAJHUC010001737">
    <property type="protein sequence ID" value="CAD7702188.1"/>
    <property type="molecule type" value="Genomic_DNA"/>
</dbReference>
<keyword evidence="5" id="KW-1185">Reference proteome</keyword>
<organism evidence="4 5">
    <name type="scientific">Ostreobium quekettii</name>
    <dbReference type="NCBI Taxonomy" id="121088"/>
    <lineage>
        <taxon>Eukaryota</taxon>
        <taxon>Viridiplantae</taxon>
        <taxon>Chlorophyta</taxon>
        <taxon>core chlorophytes</taxon>
        <taxon>Ulvophyceae</taxon>
        <taxon>TCBD clade</taxon>
        <taxon>Bryopsidales</taxon>
        <taxon>Ostreobineae</taxon>
        <taxon>Ostreobiaceae</taxon>
        <taxon>Ostreobium</taxon>
    </lineage>
</organism>
<evidence type="ECO:0000313" key="5">
    <source>
        <dbReference type="Proteomes" id="UP000708148"/>
    </source>
</evidence>
<dbReference type="OrthoDB" id="674604at2759"/>
<sequence>MDEHCGWVKALATDGRWLFSCACNTLHQWDLMWTNPRHVGSTKLFNGDILDIAAGSGKVFSCGTDGAIHSWEISNQGGFQKANSKEGAHQGRVSSMALHKDMLYTVGFDGHLKVWDASSMDLLVDISGAHEGKRIRCVTMGPDGTLYTGGDDKMVRRWTPGSMRQKPPLYGHNGSVRVLSPGGRTALVSGDAEGHLLLWSV</sequence>
<evidence type="ECO:0000256" key="1">
    <source>
        <dbReference type="ARBA" id="ARBA00022574"/>
    </source>
</evidence>
<dbReference type="Proteomes" id="UP000708148">
    <property type="component" value="Unassembled WGS sequence"/>
</dbReference>
<reference evidence="4" key="1">
    <citation type="submission" date="2020-12" db="EMBL/GenBank/DDBJ databases">
        <authorList>
            <person name="Iha C."/>
        </authorList>
    </citation>
    <scope>NUCLEOTIDE SEQUENCE</scope>
</reference>
<feature type="repeat" description="WD" evidence="3">
    <location>
        <begin position="169"/>
        <end position="201"/>
    </location>
</feature>
<proteinExistence type="predicted"/>
<evidence type="ECO:0000313" key="4">
    <source>
        <dbReference type="EMBL" id="CAD7702188.1"/>
    </source>
</evidence>
<dbReference type="InterPro" id="IPR019775">
    <property type="entry name" value="WD40_repeat_CS"/>
</dbReference>
<dbReference type="SUPFAM" id="SSF50978">
    <property type="entry name" value="WD40 repeat-like"/>
    <property type="match status" value="1"/>
</dbReference>
<accession>A0A8S1J3S3</accession>
<evidence type="ECO:0000256" key="2">
    <source>
        <dbReference type="ARBA" id="ARBA00022737"/>
    </source>
</evidence>